<sequence length="76" mass="9019">MECETQLTHRMSTENCLELLLNTHEQHPAFHLRKFAVEYFRLFSGEVMATNEWEKAEQSHPELCLTILKKLVKFLV</sequence>
<dbReference type="AlphaFoldDB" id="E9G902"/>
<dbReference type="FunFam" id="1.25.40.420:FF:000030">
    <property type="entry name" value="Uncharacterized protein"/>
    <property type="match status" value="1"/>
</dbReference>
<name>E9G902_DAPPU</name>
<dbReference type="KEGG" id="dpx:DAPPUDRAFT_239325"/>
<dbReference type="Proteomes" id="UP000000305">
    <property type="component" value="Unassembled WGS sequence"/>
</dbReference>
<proteinExistence type="predicted"/>
<reference evidence="1 2" key="1">
    <citation type="journal article" date="2011" name="Science">
        <title>The ecoresponsive genome of Daphnia pulex.</title>
        <authorList>
            <person name="Colbourne J.K."/>
            <person name="Pfrender M.E."/>
            <person name="Gilbert D."/>
            <person name="Thomas W.K."/>
            <person name="Tucker A."/>
            <person name="Oakley T.H."/>
            <person name="Tokishita S."/>
            <person name="Aerts A."/>
            <person name="Arnold G.J."/>
            <person name="Basu M.K."/>
            <person name="Bauer D.J."/>
            <person name="Caceres C.E."/>
            <person name="Carmel L."/>
            <person name="Casola C."/>
            <person name="Choi J.H."/>
            <person name="Detter J.C."/>
            <person name="Dong Q."/>
            <person name="Dusheyko S."/>
            <person name="Eads B.D."/>
            <person name="Frohlich T."/>
            <person name="Geiler-Samerotte K.A."/>
            <person name="Gerlach D."/>
            <person name="Hatcher P."/>
            <person name="Jogdeo S."/>
            <person name="Krijgsveld J."/>
            <person name="Kriventseva E.V."/>
            <person name="Kultz D."/>
            <person name="Laforsch C."/>
            <person name="Lindquist E."/>
            <person name="Lopez J."/>
            <person name="Manak J.R."/>
            <person name="Muller J."/>
            <person name="Pangilinan J."/>
            <person name="Patwardhan R.P."/>
            <person name="Pitluck S."/>
            <person name="Pritham E.J."/>
            <person name="Rechtsteiner A."/>
            <person name="Rho M."/>
            <person name="Rogozin I.B."/>
            <person name="Sakarya O."/>
            <person name="Salamov A."/>
            <person name="Schaack S."/>
            <person name="Shapiro H."/>
            <person name="Shiga Y."/>
            <person name="Skalitzky C."/>
            <person name="Smith Z."/>
            <person name="Souvorov A."/>
            <person name="Sung W."/>
            <person name="Tang Z."/>
            <person name="Tsuchiya D."/>
            <person name="Tu H."/>
            <person name="Vos H."/>
            <person name="Wang M."/>
            <person name="Wolf Y.I."/>
            <person name="Yamagata H."/>
            <person name="Yamada T."/>
            <person name="Ye Y."/>
            <person name="Shaw J.R."/>
            <person name="Andrews J."/>
            <person name="Crease T.J."/>
            <person name="Tang H."/>
            <person name="Lucas S.M."/>
            <person name="Robertson H.M."/>
            <person name="Bork P."/>
            <person name="Koonin E.V."/>
            <person name="Zdobnov E.M."/>
            <person name="Grigoriev I.V."/>
            <person name="Lynch M."/>
            <person name="Boore J.L."/>
        </authorList>
    </citation>
    <scope>NUCLEOTIDE SEQUENCE [LARGE SCALE GENOMIC DNA]</scope>
</reference>
<dbReference type="EMBL" id="GL732535">
    <property type="protein sequence ID" value="EFX84063.1"/>
    <property type="molecule type" value="Genomic_DNA"/>
</dbReference>
<dbReference type="HOGENOM" id="CLU_183231_0_0_1"/>
<accession>E9G902</accession>
<evidence type="ECO:0000313" key="2">
    <source>
        <dbReference type="Proteomes" id="UP000000305"/>
    </source>
</evidence>
<keyword evidence="2" id="KW-1185">Reference proteome</keyword>
<dbReference type="PhylomeDB" id="E9G902"/>
<dbReference type="OrthoDB" id="6359816at2759"/>
<dbReference type="Gene3D" id="1.25.40.420">
    <property type="match status" value="1"/>
</dbReference>
<dbReference type="InParanoid" id="E9G902"/>
<gene>
    <name evidence="1" type="ORF">DAPPUDRAFT_239325</name>
</gene>
<protein>
    <submittedName>
        <fullName evidence="1">Uncharacterized protein</fullName>
    </submittedName>
</protein>
<evidence type="ECO:0000313" key="1">
    <source>
        <dbReference type="EMBL" id="EFX84063.1"/>
    </source>
</evidence>
<organism evidence="1 2">
    <name type="scientific">Daphnia pulex</name>
    <name type="common">Water flea</name>
    <dbReference type="NCBI Taxonomy" id="6669"/>
    <lineage>
        <taxon>Eukaryota</taxon>
        <taxon>Metazoa</taxon>
        <taxon>Ecdysozoa</taxon>
        <taxon>Arthropoda</taxon>
        <taxon>Crustacea</taxon>
        <taxon>Branchiopoda</taxon>
        <taxon>Diplostraca</taxon>
        <taxon>Cladocera</taxon>
        <taxon>Anomopoda</taxon>
        <taxon>Daphniidae</taxon>
        <taxon>Daphnia</taxon>
    </lineage>
</organism>